<sequence length="337" mass="34676">MAMVTLSEVARHAGVSLATASRVLNGSARTPAADIADRVRAAATTLGYVPNAQAQALARSSTSLIGLVVHDIADEYFASIAKGVQRVAADRDRQLLLAVAGSIHSAAPEVDRAVTAFAAHRTDAIILAGSRTAATDAVRSRLEAYQGRGGRVVTVGQSWVPGAAAVRIANREGMAELVAALAADGQRRFAYLTGPDAALATVDDRLAGYLDGIVATGAESVALIRGEFSMAGGHECGQRLLEQLTSTRRRPVTVLAGNDVMALGAASAFAEAGLRIGLDIKVAGFDDIGVLTHLSPGLTTYRLPLGEIGGLAAELAMDPELPDPAPVTGEVIRRASA</sequence>
<dbReference type="InterPro" id="IPR000843">
    <property type="entry name" value="HTH_LacI"/>
</dbReference>
<dbReference type="PROSITE" id="PS00356">
    <property type="entry name" value="HTH_LACI_1"/>
    <property type="match status" value="1"/>
</dbReference>
<evidence type="ECO:0000256" key="1">
    <source>
        <dbReference type="ARBA" id="ARBA00023015"/>
    </source>
</evidence>
<dbReference type="Gene3D" id="1.10.260.40">
    <property type="entry name" value="lambda repressor-like DNA-binding domains"/>
    <property type="match status" value="1"/>
</dbReference>
<dbReference type="OrthoDB" id="3226810at2"/>
<dbReference type="CDD" id="cd01392">
    <property type="entry name" value="HTH_LacI"/>
    <property type="match status" value="1"/>
</dbReference>
<dbReference type="Proteomes" id="UP000215896">
    <property type="component" value="Unassembled WGS sequence"/>
</dbReference>
<dbReference type="SUPFAM" id="SSF47413">
    <property type="entry name" value="lambda repressor-like DNA-binding domains"/>
    <property type="match status" value="1"/>
</dbReference>
<dbReference type="Pfam" id="PF00356">
    <property type="entry name" value="LacI"/>
    <property type="match status" value="1"/>
</dbReference>
<keyword evidence="2" id="KW-0238">DNA-binding</keyword>
<dbReference type="SMART" id="SM00354">
    <property type="entry name" value="HTH_LACI"/>
    <property type="match status" value="1"/>
</dbReference>
<evidence type="ECO:0000256" key="2">
    <source>
        <dbReference type="ARBA" id="ARBA00023125"/>
    </source>
</evidence>
<reference evidence="4 5" key="1">
    <citation type="submission" date="2017-07" db="EMBL/GenBank/DDBJ databases">
        <title>Draft whole genome sequences of clinical Proprionibacteriaceae strains.</title>
        <authorList>
            <person name="Bernier A.-M."/>
            <person name="Bernard K."/>
            <person name="Domingo M.-C."/>
        </authorList>
    </citation>
    <scope>NUCLEOTIDE SEQUENCE [LARGE SCALE GENOMIC DNA]</scope>
    <source>
        <strain evidence="4 5">NML 030167</strain>
    </source>
</reference>
<keyword evidence="5" id="KW-1185">Reference proteome</keyword>
<dbReference type="Gene3D" id="3.40.50.2300">
    <property type="match status" value="2"/>
</dbReference>
<dbReference type="PANTHER" id="PTHR30146">
    <property type="entry name" value="LACI-RELATED TRANSCRIPTIONAL REPRESSOR"/>
    <property type="match status" value="1"/>
</dbReference>
<dbReference type="Pfam" id="PF13377">
    <property type="entry name" value="Peripla_BP_3"/>
    <property type="match status" value="1"/>
</dbReference>
<protein>
    <submittedName>
        <fullName evidence="4">LacI family transcriptional regulator</fullName>
    </submittedName>
</protein>
<dbReference type="RefSeq" id="WP_094406141.1">
    <property type="nucleotide sequence ID" value="NZ_NMVO01000015.1"/>
</dbReference>
<dbReference type="CDD" id="cd06267">
    <property type="entry name" value="PBP1_LacI_sugar_binding-like"/>
    <property type="match status" value="1"/>
</dbReference>
<dbReference type="PANTHER" id="PTHR30146:SF153">
    <property type="entry name" value="LACTOSE OPERON REPRESSOR"/>
    <property type="match status" value="1"/>
</dbReference>
<keyword evidence="1" id="KW-0805">Transcription regulation</keyword>
<gene>
    <name evidence="4" type="ORF">CGZ94_15230</name>
</gene>
<dbReference type="SUPFAM" id="SSF53822">
    <property type="entry name" value="Periplasmic binding protein-like I"/>
    <property type="match status" value="1"/>
</dbReference>
<evidence type="ECO:0000313" key="4">
    <source>
        <dbReference type="EMBL" id="OYO11758.1"/>
    </source>
</evidence>
<dbReference type="InterPro" id="IPR010982">
    <property type="entry name" value="Lambda_DNA-bd_dom_sf"/>
</dbReference>
<name>A0A255G763_9ACTN</name>
<dbReference type="InterPro" id="IPR046335">
    <property type="entry name" value="LacI/GalR-like_sensor"/>
</dbReference>
<evidence type="ECO:0000313" key="5">
    <source>
        <dbReference type="Proteomes" id="UP000215896"/>
    </source>
</evidence>
<dbReference type="GO" id="GO:0003700">
    <property type="term" value="F:DNA-binding transcription factor activity"/>
    <property type="evidence" value="ECO:0007669"/>
    <property type="project" value="TreeGrafter"/>
</dbReference>
<evidence type="ECO:0000256" key="3">
    <source>
        <dbReference type="ARBA" id="ARBA00023163"/>
    </source>
</evidence>
<dbReference type="InterPro" id="IPR028082">
    <property type="entry name" value="Peripla_BP_I"/>
</dbReference>
<accession>A0A4R6LKI6</accession>
<comment type="caution">
    <text evidence="4">The sequence shown here is derived from an EMBL/GenBank/DDBJ whole genome shotgun (WGS) entry which is preliminary data.</text>
</comment>
<proteinExistence type="predicted"/>
<dbReference type="EMBL" id="NMVO01000015">
    <property type="protein sequence ID" value="OYO11758.1"/>
    <property type="molecule type" value="Genomic_DNA"/>
</dbReference>
<accession>A0A255G763</accession>
<dbReference type="AlphaFoldDB" id="A0A255G763"/>
<dbReference type="GO" id="GO:0000976">
    <property type="term" value="F:transcription cis-regulatory region binding"/>
    <property type="evidence" value="ECO:0007669"/>
    <property type="project" value="TreeGrafter"/>
</dbReference>
<keyword evidence="3" id="KW-0804">Transcription</keyword>
<organism evidence="4 5">
    <name type="scientific">Enemella evansiae</name>
    <dbReference type="NCBI Taxonomy" id="2016499"/>
    <lineage>
        <taxon>Bacteria</taxon>
        <taxon>Bacillati</taxon>
        <taxon>Actinomycetota</taxon>
        <taxon>Actinomycetes</taxon>
        <taxon>Propionibacteriales</taxon>
        <taxon>Propionibacteriaceae</taxon>
        <taxon>Enemella</taxon>
    </lineage>
</organism>
<dbReference type="PROSITE" id="PS50932">
    <property type="entry name" value="HTH_LACI_2"/>
    <property type="match status" value="1"/>
</dbReference>